<accession>D3BVN3</accession>
<dbReference type="Proteomes" id="UP000001396">
    <property type="component" value="Unassembled WGS sequence"/>
</dbReference>
<dbReference type="SUPFAM" id="SSF56300">
    <property type="entry name" value="Metallo-dependent phosphatases"/>
    <property type="match status" value="1"/>
</dbReference>
<dbReference type="PANTHER" id="PTHR37523">
    <property type="entry name" value="METALLOPHOSPHOESTERASE"/>
    <property type="match status" value="1"/>
</dbReference>
<comment type="caution">
    <text evidence="2">The sequence shown here is derived from an EMBL/GenBank/DDBJ whole genome shotgun (WGS) entry which is preliminary data.</text>
</comment>
<reference evidence="2 3" key="1">
    <citation type="journal article" date="2011" name="Genome Res.">
        <title>Phylogeny-wide analysis of social amoeba genomes highlights ancient origins for complex intercellular communication.</title>
        <authorList>
            <person name="Heidel A.J."/>
            <person name="Lawal H.M."/>
            <person name="Felder M."/>
            <person name="Schilde C."/>
            <person name="Helps N.R."/>
            <person name="Tunggal B."/>
            <person name="Rivero F."/>
            <person name="John U."/>
            <person name="Schleicher M."/>
            <person name="Eichinger L."/>
            <person name="Platzer M."/>
            <person name="Noegel A.A."/>
            <person name="Schaap P."/>
            <person name="Gloeckner G."/>
        </authorList>
    </citation>
    <scope>NUCLEOTIDE SEQUENCE [LARGE SCALE GENOMIC DNA]</scope>
    <source>
        <strain evidence="3">ATCC 26659 / Pp 5 / PN500</strain>
    </source>
</reference>
<protein>
    <recommendedName>
        <fullName evidence="1">Calcineurin-like phosphoesterase domain-containing protein</fullName>
    </recommendedName>
</protein>
<dbReference type="InterPro" id="IPR029052">
    <property type="entry name" value="Metallo-depent_PP-like"/>
</dbReference>
<organism evidence="2 3">
    <name type="scientific">Heterostelium pallidum (strain ATCC 26659 / Pp 5 / PN500)</name>
    <name type="common">Cellular slime mold</name>
    <name type="synonym">Polysphondylium pallidum</name>
    <dbReference type="NCBI Taxonomy" id="670386"/>
    <lineage>
        <taxon>Eukaryota</taxon>
        <taxon>Amoebozoa</taxon>
        <taxon>Evosea</taxon>
        <taxon>Eumycetozoa</taxon>
        <taxon>Dictyostelia</taxon>
        <taxon>Acytosteliales</taxon>
        <taxon>Acytosteliaceae</taxon>
        <taxon>Heterostelium</taxon>
    </lineage>
</organism>
<dbReference type="PANTHER" id="PTHR37523:SF1">
    <property type="entry name" value="CALCINEURIN-LIKE PHOSPHOESTERASE DOMAIN-CONTAINING PROTEIN"/>
    <property type="match status" value="1"/>
</dbReference>
<evidence type="ECO:0000313" key="2">
    <source>
        <dbReference type="EMBL" id="EFA74536.1"/>
    </source>
</evidence>
<dbReference type="GeneID" id="31355568"/>
<sequence length="233" mass="26249">MENNNINKTKLRILLATDLHLHYENLNALGKYISENKENGDIANFDPMEEDQMEKVYVCEGEMSTALQMLENIHYNVIYVPGNHDAKTTLLNALDKRPRLTNFARNAHRHTIRIAEDLVLLGLGGSLPGYRGDKEVWVGYPFKSDSQLKSELDATWREASSSGSIKENDSVLLMTHVGPDSSTTTIDRLDTSVEPIHSGINPGPLKFSRFALITIEKKVNFGWRVTSTEFKTL</sequence>
<feature type="domain" description="Calcineurin-like phosphoesterase" evidence="1">
    <location>
        <begin position="11"/>
        <end position="180"/>
    </location>
</feature>
<dbReference type="EMBL" id="ADBJ01000063">
    <property type="protein sequence ID" value="EFA74536.1"/>
    <property type="molecule type" value="Genomic_DNA"/>
</dbReference>
<proteinExistence type="predicted"/>
<keyword evidence="3" id="KW-1185">Reference proteome</keyword>
<dbReference type="InterPro" id="IPR004843">
    <property type="entry name" value="Calcineurin-like_PHP"/>
</dbReference>
<dbReference type="InParanoid" id="D3BVN3"/>
<evidence type="ECO:0000313" key="3">
    <source>
        <dbReference type="Proteomes" id="UP000001396"/>
    </source>
</evidence>
<dbReference type="RefSeq" id="XP_020426670.1">
    <property type="nucleotide sequence ID" value="XM_020571081.1"/>
</dbReference>
<dbReference type="Pfam" id="PF00149">
    <property type="entry name" value="Metallophos"/>
    <property type="match status" value="1"/>
</dbReference>
<name>D3BVN3_HETP5</name>
<gene>
    <name evidence="2" type="ORF">PPL_00034</name>
</gene>
<dbReference type="CDD" id="cd00838">
    <property type="entry name" value="MPP_superfamily"/>
    <property type="match status" value="1"/>
</dbReference>
<dbReference type="STRING" id="670386.D3BVN3"/>
<dbReference type="GO" id="GO:0016787">
    <property type="term" value="F:hydrolase activity"/>
    <property type="evidence" value="ECO:0007669"/>
    <property type="project" value="InterPro"/>
</dbReference>
<dbReference type="AlphaFoldDB" id="D3BVN3"/>
<dbReference type="Gene3D" id="3.60.21.10">
    <property type="match status" value="1"/>
</dbReference>
<evidence type="ECO:0000259" key="1">
    <source>
        <dbReference type="Pfam" id="PF00149"/>
    </source>
</evidence>